<reference evidence="4 5" key="1">
    <citation type="submission" date="2023-05" db="EMBL/GenBank/DDBJ databases">
        <title>B98-5 Cell Line De Novo Hybrid Assembly: An Optical Mapping Approach.</title>
        <authorList>
            <person name="Kananen K."/>
            <person name="Auerbach J.A."/>
            <person name="Kautto E."/>
            <person name="Blachly J.S."/>
        </authorList>
    </citation>
    <scope>NUCLEOTIDE SEQUENCE [LARGE SCALE GENOMIC DNA]</scope>
    <source>
        <strain evidence="4">B95-8</strain>
        <tissue evidence="4">Cell line</tissue>
    </source>
</reference>
<protein>
    <submittedName>
        <fullName evidence="4">Uncharacterized protein</fullName>
    </submittedName>
</protein>
<accession>A0ABQ9TAQ7</accession>
<keyword evidence="3" id="KW-0472">Membrane</keyword>
<dbReference type="InterPro" id="IPR036640">
    <property type="entry name" value="ABC1_TM_sf"/>
</dbReference>
<keyword evidence="2" id="KW-1133">Transmembrane helix</keyword>
<feature type="non-terminal residue" evidence="4">
    <location>
        <position position="1"/>
    </location>
</feature>
<evidence type="ECO:0000256" key="2">
    <source>
        <dbReference type="ARBA" id="ARBA00022989"/>
    </source>
</evidence>
<evidence type="ECO:0000256" key="3">
    <source>
        <dbReference type="ARBA" id="ARBA00023136"/>
    </source>
</evidence>
<dbReference type="Gene3D" id="1.20.1560.10">
    <property type="entry name" value="ABC transporter type 1, transmembrane domain"/>
    <property type="match status" value="1"/>
</dbReference>
<comment type="caution">
    <text evidence="4">The sequence shown here is derived from an EMBL/GenBank/DDBJ whole genome shotgun (WGS) entry which is preliminary data.</text>
</comment>
<proteinExistence type="predicted"/>
<keyword evidence="5" id="KW-1185">Reference proteome</keyword>
<name>A0ABQ9TAQ7_SAGOE</name>
<dbReference type="Proteomes" id="UP001266305">
    <property type="component" value="Unassembled WGS sequence"/>
</dbReference>
<evidence type="ECO:0000256" key="1">
    <source>
        <dbReference type="ARBA" id="ARBA00022692"/>
    </source>
</evidence>
<sequence length="127" mass="13417">EVFVLWASEATSLGSGPGSAPAGAQAQDDGGWIRTEGQRCGEADRFGMQLAGSVGSAAGVTEDSWALVTSSILRNSRTIKFHSWEGAFLHRVLGIQGQELRTLWTSGLLFSLSLLSFQASTFPVASL</sequence>
<gene>
    <name evidence="4" type="ORF">P7K49_040927</name>
</gene>
<evidence type="ECO:0000313" key="5">
    <source>
        <dbReference type="Proteomes" id="UP001266305"/>
    </source>
</evidence>
<evidence type="ECO:0000313" key="4">
    <source>
        <dbReference type="EMBL" id="KAK2081796.1"/>
    </source>
</evidence>
<organism evidence="4 5">
    <name type="scientific">Saguinus oedipus</name>
    <name type="common">Cotton-top tamarin</name>
    <name type="synonym">Oedipomidas oedipus</name>
    <dbReference type="NCBI Taxonomy" id="9490"/>
    <lineage>
        <taxon>Eukaryota</taxon>
        <taxon>Metazoa</taxon>
        <taxon>Chordata</taxon>
        <taxon>Craniata</taxon>
        <taxon>Vertebrata</taxon>
        <taxon>Euteleostomi</taxon>
        <taxon>Mammalia</taxon>
        <taxon>Eutheria</taxon>
        <taxon>Euarchontoglires</taxon>
        <taxon>Primates</taxon>
        <taxon>Haplorrhini</taxon>
        <taxon>Platyrrhini</taxon>
        <taxon>Cebidae</taxon>
        <taxon>Callitrichinae</taxon>
        <taxon>Saguinus</taxon>
    </lineage>
</organism>
<dbReference type="EMBL" id="JASSZA010000080">
    <property type="protein sequence ID" value="KAK2081796.1"/>
    <property type="molecule type" value="Genomic_DNA"/>
</dbReference>
<keyword evidence="1" id="KW-0812">Transmembrane</keyword>